<reference evidence="3" key="1">
    <citation type="submission" date="2025-08" db="UniProtKB">
        <authorList>
            <consortium name="RefSeq"/>
        </authorList>
    </citation>
    <scope>IDENTIFICATION</scope>
    <source>
        <tissue evidence="3">Etiolated seedlings</tissue>
    </source>
</reference>
<dbReference type="OrthoDB" id="1393604at2759"/>
<dbReference type="AlphaFoldDB" id="A0A1S3EIM4"/>
<organism evidence="2 3">
    <name type="scientific">Cicer arietinum</name>
    <name type="common">Chickpea</name>
    <name type="synonym">Garbanzo</name>
    <dbReference type="NCBI Taxonomy" id="3827"/>
    <lineage>
        <taxon>Eukaryota</taxon>
        <taxon>Viridiplantae</taxon>
        <taxon>Streptophyta</taxon>
        <taxon>Embryophyta</taxon>
        <taxon>Tracheophyta</taxon>
        <taxon>Spermatophyta</taxon>
        <taxon>Magnoliopsida</taxon>
        <taxon>eudicotyledons</taxon>
        <taxon>Gunneridae</taxon>
        <taxon>Pentapetalae</taxon>
        <taxon>rosids</taxon>
        <taxon>fabids</taxon>
        <taxon>Fabales</taxon>
        <taxon>Fabaceae</taxon>
        <taxon>Papilionoideae</taxon>
        <taxon>50 kb inversion clade</taxon>
        <taxon>NPAAA clade</taxon>
        <taxon>Hologalegina</taxon>
        <taxon>IRL clade</taxon>
        <taxon>Cicereae</taxon>
        <taxon>Cicer</taxon>
    </lineage>
</organism>
<protein>
    <submittedName>
        <fullName evidence="3">Defensin-like protein 73</fullName>
    </submittedName>
</protein>
<feature type="chain" id="PRO_5010335384" evidence="1">
    <location>
        <begin position="24"/>
        <end position="87"/>
    </location>
</feature>
<feature type="signal peptide" evidence="1">
    <location>
        <begin position="1"/>
        <end position="23"/>
    </location>
</feature>
<evidence type="ECO:0000313" key="2">
    <source>
        <dbReference type="Proteomes" id="UP000087171"/>
    </source>
</evidence>
<proteinExistence type="predicted"/>
<dbReference type="Proteomes" id="UP000087171">
    <property type="component" value="Unplaced"/>
</dbReference>
<keyword evidence="2" id="KW-1185">Reference proteome</keyword>
<dbReference type="RefSeq" id="XP_012575680.1">
    <property type="nucleotide sequence ID" value="XM_012720226.2"/>
</dbReference>
<evidence type="ECO:0000256" key="1">
    <source>
        <dbReference type="SAM" id="SignalP"/>
    </source>
</evidence>
<evidence type="ECO:0000313" key="3">
    <source>
        <dbReference type="RefSeq" id="XP_012575680.1"/>
    </source>
</evidence>
<gene>
    <name evidence="3" type="primary">LOC105853129</name>
</gene>
<keyword evidence="1" id="KW-0732">Signal</keyword>
<accession>A0A1S3EIM4</accession>
<name>A0A1S3EIM4_CICAR</name>
<sequence>MAQAQKFMMAAVIFVLLFSVGMGTMHCLGLCETYPHCFDSCKKFGYLIGECIPPERHFCCCANITTSLEPQNFPSRIGRNQNVFLNY</sequence>